<sequence length="466" mass="51352">MQSNNNRESQPRQIPGFVWDAERGRYFPSSSRAPDRIERQNEKREQTRVSAIVAAQGKQQHNKAKQCIARHAILRRQATYSHSGFGSRLGTALWGEEHLQRSYRDRVLLGCMLSNKVVADDHDLEHHTTAIGSFSRNSAGRNMVAVGDQSGKVTIIDRNRETILIHYEQEASMERFRGEITSIQWASTDHLVWSSLGNGQTPGCMTIYSNLLREPIKRHEISGSVFDASCFQANADPGLGLIGNNEPHLYISAGITGGISVVNVTGTDSHEVFKARTGTDILSTAFIDGPNVIVGGGRDGRIRLFDCRISAKKHKPSRGLLATDDCQHSTSIHGVRSSQGWLLASASMDSQVRIWDVRMTHRRGTQQQKSVFSVNCLNNLAGQTEHMLAPCRLGFSARLDVVAAASSDNHVRMWSMTSGSLLQILPLAAGSGPCRALDLDYDPSAAEAALYICQQSLLTSFSHRFK</sequence>
<dbReference type="Gene3D" id="2.130.10.10">
    <property type="entry name" value="YVTN repeat-like/Quinoprotein amine dehydrogenase"/>
    <property type="match status" value="2"/>
</dbReference>
<evidence type="ECO:0000256" key="3">
    <source>
        <dbReference type="PROSITE-ProRule" id="PRU00221"/>
    </source>
</evidence>
<evidence type="ECO:0000313" key="5">
    <source>
        <dbReference type="EMBL" id="KAJ1644029.1"/>
    </source>
</evidence>
<dbReference type="AlphaFoldDB" id="A0A9W7XJE4"/>
<evidence type="ECO:0000256" key="2">
    <source>
        <dbReference type="ARBA" id="ARBA00022737"/>
    </source>
</evidence>
<evidence type="ECO:0000313" key="6">
    <source>
        <dbReference type="Proteomes" id="UP001145021"/>
    </source>
</evidence>
<dbReference type="InterPro" id="IPR001680">
    <property type="entry name" value="WD40_rpt"/>
</dbReference>
<keyword evidence="1 3" id="KW-0853">WD repeat</keyword>
<dbReference type="PANTHER" id="PTHR44472:SF1">
    <property type="entry name" value="DDB1 AND CUL4 ASSOCIATED FACTOR 4"/>
    <property type="match status" value="1"/>
</dbReference>
<dbReference type="EMBL" id="JANBOH010000198">
    <property type="protein sequence ID" value="KAJ1644029.1"/>
    <property type="molecule type" value="Genomic_DNA"/>
</dbReference>
<dbReference type="Proteomes" id="UP001145021">
    <property type="component" value="Unassembled WGS sequence"/>
</dbReference>
<dbReference type="GO" id="GO:0080008">
    <property type="term" value="C:Cul4-RING E3 ubiquitin ligase complex"/>
    <property type="evidence" value="ECO:0007669"/>
    <property type="project" value="TreeGrafter"/>
</dbReference>
<keyword evidence="2" id="KW-0677">Repeat</keyword>
<feature type="compositionally biased region" description="Basic and acidic residues" evidence="4">
    <location>
        <begin position="33"/>
        <end position="45"/>
    </location>
</feature>
<accession>A0A9W7XJE4</accession>
<feature type="region of interest" description="Disordered" evidence="4">
    <location>
        <begin position="1"/>
        <end position="45"/>
    </location>
</feature>
<dbReference type="PROSITE" id="PS00678">
    <property type="entry name" value="WD_REPEATS_1"/>
    <property type="match status" value="1"/>
</dbReference>
<evidence type="ECO:0000256" key="4">
    <source>
        <dbReference type="SAM" id="MobiDB-lite"/>
    </source>
</evidence>
<proteinExistence type="predicted"/>
<dbReference type="PANTHER" id="PTHR44472">
    <property type="entry name" value="DDB1- AND CUL4-ASSOCIATED FACTOR 4-RELATED"/>
    <property type="match status" value="1"/>
</dbReference>
<dbReference type="InterPro" id="IPR015943">
    <property type="entry name" value="WD40/YVTN_repeat-like_dom_sf"/>
</dbReference>
<dbReference type="Pfam" id="PF00400">
    <property type="entry name" value="WD40"/>
    <property type="match status" value="1"/>
</dbReference>
<dbReference type="InterPro" id="IPR052254">
    <property type="entry name" value="CUL4-DDB1_E3_ligase_receptor"/>
</dbReference>
<name>A0A9W7XJE4_9FUNG</name>
<dbReference type="InterPro" id="IPR019775">
    <property type="entry name" value="WD40_repeat_CS"/>
</dbReference>
<gene>
    <name evidence="5" type="ORF">LPJ64_004255</name>
</gene>
<comment type="caution">
    <text evidence="5">The sequence shown here is derived from an EMBL/GenBank/DDBJ whole genome shotgun (WGS) entry which is preliminary data.</text>
</comment>
<dbReference type="SMART" id="SM00320">
    <property type="entry name" value="WD40"/>
    <property type="match status" value="5"/>
</dbReference>
<keyword evidence="6" id="KW-1185">Reference proteome</keyword>
<feature type="repeat" description="WD" evidence="3">
    <location>
        <begin position="342"/>
        <end position="358"/>
    </location>
</feature>
<evidence type="ECO:0000256" key="1">
    <source>
        <dbReference type="ARBA" id="ARBA00022574"/>
    </source>
</evidence>
<dbReference type="SUPFAM" id="SSF50978">
    <property type="entry name" value="WD40 repeat-like"/>
    <property type="match status" value="1"/>
</dbReference>
<feature type="compositionally biased region" description="Polar residues" evidence="4">
    <location>
        <begin position="1"/>
        <end position="12"/>
    </location>
</feature>
<organism evidence="5 6">
    <name type="scientific">Coemansia asiatica</name>
    <dbReference type="NCBI Taxonomy" id="1052880"/>
    <lineage>
        <taxon>Eukaryota</taxon>
        <taxon>Fungi</taxon>
        <taxon>Fungi incertae sedis</taxon>
        <taxon>Zoopagomycota</taxon>
        <taxon>Kickxellomycotina</taxon>
        <taxon>Kickxellomycetes</taxon>
        <taxon>Kickxellales</taxon>
        <taxon>Kickxellaceae</taxon>
        <taxon>Coemansia</taxon>
    </lineage>
</organism>
<reference evidence="5" key="1">
    <citation type="submission" date="2022-07" db="EMBL/GenBank/DDBJ databases">
        <title>Phylogenomic reconstructions and comparative analyses of Kickxellomycotina fungi.</title>
        <authorList>
            <person name="Reynolds N.K."/>
            <person name="Stajich J.E."/>
            <person name="Barry K."/>
            <person name="Grigoriev I.V."/>
            <person name="Crous P."/>
            <person name="Smith M.E."/>
        </authorList>
    </citation>
    <scope>NUCLEOTIDE SEQUENCE</scope>
    <source>
        <strain evidence="5">NBRC 105413</strain>
    </source>
</reference>
<feature type="repeat" description="WD" evidence="3">
    <location>
        <begin position="393"/>
        <end position="424"/>
    </location>
</feature>
<dbReference type="PROSITE" id="PS50082">
    <property type="entry name" value="WD_REPEATS_2"/>
    <property type="match status" value="2"/>
</dbReference>
<dbReference type="InterPro" id="IPR036322">
    <property type="entry name" value="WD40_repeat_dom_sf"/>
</dbReference>
<protein>
    <submittedName>
        <fullName evidence="5">Uncharacterized protein</fullName>
    </submittedName>
</protein>